<accession>A0A1B8HKL5</accession>
<proteinExistence type="predicted"/>
<evidence type="ECO:0000313" key="1">
    <source>
        <dbReference type="EMBL" id="OBU09706.1"/>
    </source>
</evidence>
<dbReference type="AlphaFoldDB" id="A0A1B8HKL5"/>
<dbReference type="EMBL" id="LZEX01000008">
    <property type="protein sequence ID" value="OBU09706.1"/>
    <property type="molecule type" value="Genomic_DNA"/>
</dbReference>
<gene>
    <name evidence="1" type="ORF">AYY17_17980</name>
</gene>
<reference evidence="1 2" key="1">
    <citation type="submission" date="2016-06" db="EMBL/GenBank/DDBJ databases">
        <authorList>
            <person name="Kjaerup R.B."/>
            <person name="Dalgaard T.S."/>
            <person name="Juul-Madsen H.R."/>
        </authorList>
    </citation>
    <scope>NUCLEOTIDE SEQUENCE [LARGE SCALE GENOMIC DNA]</scope>
    <source>
        <strain evidence="1 2">GCSL-Mp3</strain>
    </source>
</reference>
<protein>
    <submittedName>
        <fullName evidence="1">Uncharacterized protein</fullName>
    </submittedName>
</protein>
<sequence length="65" mass="7090">MCHGIGSRLGICRSVSTSAVSLICVLPVTFTQTNGYLQLFGAIHTGKYDRPQILAETRKLPVQIE</sequence>
<comment type="caution">
    <text evidence="1">The sequence shown here is derived from an EMBL/GenBank/DDBJ whole genome shotgun (WGS) entry which is preliminary data.</text>
</comment>
<organism evidence="1 2">
    <name type="scientific">Morganella psychrotolerans</name>
    <dbReference type="NCBI Taxonomy" id="368603"/>
    <lineage>
        <taxon>Bacteria</taxon>
        <taxon>Pseudomonadati</taxon>
        <taxon>Pseudomonadota</taxon>
        <taxon>Gammaproteobacteria</taxon>
        <taxon>Enterobacterales</taxon>
        <taxon>Morganellaceae</taxon>
        <taxon>Morganella</taxon>
    </lineage>
</organism>
<evidence type="ECO:0000313" key="2">
    <source>
        <dbReference type="Proteomes" id="UP000092247"/>
    </source>
</evidence>
<dbReference type="Proteomes" id="UP000092247">
    <property type="component" value="Unassembled WGS sequence"/>
</dbReference>
<name>A0A1B8HKL5_9GAMM</name>